<protein>
    <submittedName>
        <fullName evidence="6">ABC transporter ATP-binding protein</fullName>
    </submittedName>
</protein>
<comment type="caution">
    <text evidence="6">The sequence shown here is derived from an EMBL/GenBank/DDBJ whole genome shotgun (WGS) entry which is preliminary data.</text>
</comment>
<dbReference type="EMBL" id="RQXU01000018">
    <property type="protein sequence ID" value="RRH84534.1"/>
    <property type="molecule type" value="Genomic_DNA"/>
</dbReference>
<dbReference type="PANTHER" id="PTHR42939:SF1">
    <property type="entry name" value="ABC TRANSPORTER ATP-BINDING PROTEIN ALBC-RELATED"/>
    <property type="match status" value="1"/>
</dbReference>
<keyword evidence="3" id="KW-0547">Nucleotide-binding</keyword>
<keyword evidence="2" id="KW-1003">Cell membrane</keyword>
<dbReference type="Pfam" id="PF00005">
    <property type="entry name" value="ABC_tran"/>
    <property type="match status" value="1"/>
</dbReference>
<gene>
    <name evidence="6" type="ORF">EH244_23790</name>
</gene>
<reference evidence="6 7" key="1">
    <citation type="submission" date="2018-11" db="EMBL/GenBank/DDBJ databases">
        <title>The genome of Variovorax sp T529.</title>
        <authorList>
            <person name="Gao J."/>
        </authorList>
    </citation>
    <scope>NUCLEOTIDE SEQUENCE [LARGE SCALE GENOMIC DNA]</scope>
    <source>
        <strain evidence="6 7">T529</strain>
    </source>
</reference>
<dbReference type="GO" id="GO:0005524">
    <property type="term" value="F:ATP binding"/>
    <property type="evidence" value="ECO:0007669"/>
    <property type="project" value="UniProtKB-KW"/>
</dbReference>
<keyword evidence="1" id="KW-0813">Transport</keyword>
<feature type="domain" description="ABC transporter" evidence="5">
    <location>
        <begin position="8"/>
        <end position="237"/>
    </location>
</feature>
<evidence type="ECO:0000256" key="1">
    <source>
        <dbReference type="ARBA" id="ARBA00022448"/>
    </source>
</evidence>
<dbReference type="SUPFAM" id="SSF52540">
    <property type="entry name" value="P-loop containing nucleoside triphosphate hydrolases"/>
    <property type="match status" value="1"/>
</dbReference>
<evidence type="ECO:0000313" key="6">
    <source>
        <dbReference type="EMBL" id="RRH84534.1"/>
    </source>
</evidence>
<dbReference type="InterPro" id="IPR003593">
    <property type="entry name" value="AAA+_ATPase"/>
</dbReference>
<dbReference type="GO" id="GO:0016887">
    <property type="term" value="F:ATP hydrolysis activity"/>
    <property type="evidence" value="ECO:0007669"/>
    <property type="project" value="InterPro"/>
</dbReference>
<dbReference type="InterPro" id="IPR027417">
    <property type="entry name" value="P-loop_NTPase"/>
</dbReference>
<keyword evidence="2" id="KW-0472">Membrane</keyword>
<dbReference type="Proteomes" id="UP000271590">
    <property type="component" value="Unassembled WGS sequence"/>
</dbReference>
<dbReference type="RefSeq" id="WP_124960788.1">
    <property type="nucleotide sequence ID" value="NZ_RQXU01000018.1"/>
</dbReference>
<evidence type="ECO:0000259" key="5">
    <source>
        <dbReference type="PROSITE" id="PS50893"/>
    </source>
</evidence>
<dbReference type="InterPro" id="IPR051782">
    <property type="entry name" value="ABC_Transporter_VariousFunc"/>
</dbReference>
<sequence>MAQEEEILSLRALTVEREGRRTIDRLDLGVRAGCVYALLGGNGAGKTTTLNVFLGFVQPASGEVRVAGFSPVREAPQVRRRLAYLPENVALYPYLSGVENLRYFCTLADIALSRAAARGLLERAGLQAPAHDARVSTYSKGMRQKVGLAIADAKQAQAMLLDEPTSGLDPGAANDFAQRIRAAAGNGMAVLMATHDLFNARQVADRIGILKEGRLVAEFDAHTVNHGELEHAYLAHTRDGDPEARS</sequence>
<dbReference type="PANTHER" id="PTHR42939">
    <property type="entry name" value="ABC TRANSPORTER ATP-BINDING PROTEIN ALBC-RELATED"/>
    <property type="match status" value="1"/>
</dbReference>
<evidence type="ECO:0000256" key="3">
    <source>
        <dbReference type="ARBA" id="ARBA00022741"/>
    </source>
</evidence>
<keyword evidence="4 6" id="KW-0067">ATP-binding</keyword>
<organism evidence="6 7">
    <name type="scientific">Variovorax beijingensis</name>
    <dbReference type="NCBI Taxonomy" id="2496117"/>
    <lineage>
        <taxon>Bacteria</taxon>
        <taxon>Pseudomonadati</taxon>
        <taxon>Pseudomonadota</taxon>
        <taxon>Betaproteobacteria</taxon>
        <taxon>Burkholderiales</taxon>
        <taxon>Comamonadaceae</taxon>
        <taxon>Variovorax</taxon>
    </lineage>
</organism>
<accession>A0A3P3EDT7</accession>
<name>A0A3P3EDT7_9BURK</name>
<evidence type="ECO:0000256" key="4">
    <source>
        <dbReference type="ARBA" id="ARBA00022840"/>
    </source>
</evidence>
<proteinExistence type="predicted"/>
<dbReference type="SMART" id="SM00382">
    <property type="entry name" value="AAA"/>
    <property type="match status" value="1"/>
</dbReference>
<dbReference type="CDD" id="cd03230">
    <property type="entry name" value="ABC_DR_subfamily_A"/>
    <property type="match status" value="1"/>
</dbReference>
<evidence type="ECO:0000256" key="2">
    <source>
        <dbReference type="ARBA" id="ARBA00022475"/>
    </source>
</evidence>
<dbReference type="AlphaFoldDB" id="A0A3P3EDT7"/>
<dbReference type="Gene3D" id="3.40.50.300">
    <property type="entry name" value="P-loop containing nucleotide triphosphate hydrolases"/>
    <property type="match status" value="1"/>
</dbReference>
<dbReference type="InterPro" id="IPR003439">
    <property type="entry name" value="ABC_transporter-like_ATP-bd"/>
</dbReference>
<dbReference type="PROSITE" id="PS50893">
    <property type="entry name" value="ABC_TRANSPORTER_2"/>
    <property type="match status" value="1"/>
</dbReference>
<evidence type="ECO:0000313" key="7">
    <source>
        <dbReference type="Proteomes" id="UP000271590"/>
    </source>
</evidence>